<dbReference type="InterPro" id="IPR029014">
    <property type="entry name" value="NiFe-Hase_large"/>
</dbReference>
<dbReference type="GO" id="GO:0016151">
    <property type="term" value="F:nickel cation binding"/>
    <property type="evidence" value="ECO:0007669"/>
    <property type="project" value="InterPro"/>
</dbReference>
<comment type="cofactor">
    <cofactor evidence="1">
        <name>Ni(2+)</name>
        <dbReference type="ChEBI" id="CHEBI:49786"/>
    </cofactor>
</comment>
<keyword evidence="1" id="KW-0460">Magnesium</keyword>
<dbReference type="PANTHER" id="PTHR42958:SF4">
    <property type="entry name" value="HYDROGENASE EXPRESSION_FORMATION PROTEIN HUPK"/>
    <property type="match status" value="1"/>
</dbReference>
<evidence type="ECO:0000313" key="2">
    <source>
        <dbReference type="EMBL" id="SBT05356.1"/>
    </source>
</evidence>
<accession>A0A1A8XL01</accession>
<keyword evidence="1" id="KW-0533">Nickel</keyword>
<proteinExistence type="predicted"/>
<sequence length="334" mass="36006">MNTGSLELTLAWDGTQIVAAEINSTRPPVARALRGLPLARVVEVVPRLFSLCRHAQGAAARLALLAVRGEQAGIDARIDLGLNIASEAIAEHLYHLLISWPQICGERFRSNPWKDLSSWRKRLQGIGDQATAAALGAEFSNWLEEIPPPQFDDAAAVNAVSLLSQIGVAEWASHIDRADFSELPTFAGQPAETGVLARHAGDPEVAALLASGRRVRARLLARQAELRWLAQGLVDLPRLATLLDAAAVAEGCGLARVETARGTLLHRIEVDGDRVHRYLIVAPTEWNFHPQGAFVREIVGCPAPTRGDALLTAGRLALSLDPCVPCVWKVDDDA</sequence>
<keyword evidence="1" id="KW-0408">Iron</keyword>
<feature type="binding site" evidence="1">
    <location>
        <position position="326"/>
    </location>
    <ligand>
        <name>Fe cation</name>
        <dbReference type="ChEBI" id="CHEBI:24875"/>
    </ligand>
</feature>
<evidence type="ECO:0000313" key="3">
    <source>
        <dbReference type="Proteomes" id="UP000199169"/>
    </source>
</evidence>
<protein>
    <submittedName>
        <fullName evidence="2">Putative hydrogenase expression/formation protein HupK</fullName>
    </submittedName>
</protein>
<dbReference type="STRING" id="1860102.ACCAA_200107"/>
<organism evidence="2 3">
    <name type="scientific">Candidatus Accumulibacter aalborgensis</name>
    <dbReference type="NCBI Taxonomy" id="1860102"/>
    <lineage>
        <taxon>Bacteria</taxon>
        <taxon>Pseudomonadati</taxon>
        <taxon>Pseudomonadota</taxon>
        <taxon>Betaproteobacteria</taxon>
        <taxon>Candidatus Accumulibacter</taxon>
    </lineage>
</organism>
<dbReference type="AlphaFoldDB" id="A0A1A8XL01"/>
<gene>
    <name evidence="2" type="ORF">ACCAA_200107</name>
</gene>
<evidence type="ECO:0000256" key="1">
    <source>
        <dbReference type="PIRSR" id="PIRSR601501-1"/>
    </source>
</evidence>
<dbReference type="RefSeq" id="WP_186406506.1">
    <property type="nucleotide sequence ID" value="NZ_FLQX01000095.1"/>
</dbReference>
<reference evidence="2 3" key="1">
    <citation type="submission" date="2016-06" db="EMBL/GenBank/DDBJ databases">
        <authorList>
            <person name="Kjaerup R.B."/>
            <person name="Dalgaard T.S."/>
            <person name="Juul-Madsen H.R."/>
        </authorList>
    </citation>
    <scope>NUCLEOTIDE SEQUENCE [LARGE SCALE GENOMIC DNA]</scope>
    <source>
        <strain evidence="2">3</strain>
    </source>
</reference>
<dbReference type="PANTHER" id="PTHR42958">
    <property type="entry name" value="HYDROGENASE-2 LARGE CHAIN"/>
    <property type="match status" value="1"/>
</dbReference>
<feature type="binding site" evidence="1">
    <location>
        <position position="323"/>
    </location>
    <ligand>
        <name>Ni(2+)</name>
        <dbReference type="ChEBI" id="CHEBI:49786"/>
    </ligand>
</feature>
<keyword evidence="3" id="KW-1185">Reference proteome</keyword>
<dbReference type="Proteomes" id="UP000199169">
    <property type="component" value="Unassembled WGS sequence"/>
</dbReference>
<name>A0A1A8XL01_9PROT</name>
<dbReference type="Gene3D" id="1.10.645.10">
    <property type="entry name" value="Cytochrome-c3 Hydrogenase, chain B"/>
    <property type="match status" value="2"/>
</dbReference>
<dbReference type="Pfam" id="PF00374">
    <property type="entry name" value="NiFeSe_Hases"/>
    <property type="match status" value="1"/>
</dbReference>
<dbReference type="InterPro" id="IPR001501">
    <property type="entry name" value="Ni-dep_hyd_lsu"/>
</dbReference>
<dbReference type="InterPro" id="IPR050867">
    <property type="entry name" value="NiFe/NiFeSe_hydrgnase_LSU"/>
</dbReference>
<dbReference type="SUPFAM" id="SSF56762">
    <property type="entry name" value="HydB/Nqo4-like"/>
    <property type="match status" value="1"/>
</dbReference>
<keyword evidence="1" id="KW-0479">Metal-binding</keyword>
<feature type="binding site" evidence="1">
    <location>
        <position position="280"/>
    </location>
    <ligand>
        <name>Mg(2+)</name>
        <dbReference type="ChEBI" id="CHEBI:18420"/>
    </ligand>
</feature>
<comment type="cofactor">
    <cofactor evidence="1">
        <name>Fe cation</name>
        <dbReference type="ChEBI" id="CHEBI:24875"/>
    </cofactor>
</comment>
<dbReference type="EMBL" id="FLQX01000095">
    <property type="protein sequence ID" value="SBT05356.1"/>
    <property type="molecule type" value="Genomic_DNA"/>
</dbReference>